<feature type="transmembrane region" description="Helical" evidence="1">
    <location>
        <begin position="24"/>
        <end position="46"/>
    </location>
</feature>
<dbReference type="AlphaFoldDB" id="A0A8K0ST61"/>
<proteinExistence type="predicted"/>
<reference evidence="2" key="1">
    <citation type="journal article" date="2021" name="Nat. Commun.">
        <title>Genetic determinants of endophytism in the Arabidopsis root mycobiome.</title>
        <authorList>
            <person name="Mesny F."/>
            <person name="Miyauchi S."/>
            <person name="Thiergart T."/>
            <person name="Pickel B."/>
            <person name="Atanasova L."/>
            <person name="Karlsson M."/>
            <person name="Huettel B."/>
            <person name="Barry K.W."/>
            <person name="Haridas S."/>
            <person name="Chen C."/>
            <person name="Bauer D."/>
            <person name="Andreopoulos W."/>
            <person name="Pangilinan J."/>
            <person name="LaButti K."/>
            <person name="Riley R."/>
            <person name="Lipzen A."/>
            <person name="Clum A."/>
            <person name="Drula E."/>
            <person name="Henrissat B."/>
            <person name="Kohler A."/>
            <person name="Grigoriev I.V."/>
            <person name="Martin F.M."/>
            <person name="Hacquard S."/>
        </authorList>
    </citation>
    <scope>NUCLEOTIDE SEQUENCE</scope>
    <source>
        <strain evidence="2">MPI-CAGE-CH-0235</strain>
    </source>
</reference>
<comment type="caution">
    <text evidence="2">The sequence shown here is derived from an EMBL/GenBank/DDBJ whole genome shotgun (WGS) entry which is preliminary data.</text>
</comment>
<evidence type="ECO:0000313" key="2">
    <source>
        <dbReference type="EMBL" id="KAH7320172.1"/>
    </source>
</evidence>
<protein>
    <submittedName>
        <fullName evidence="2">Uncharacterized protein</fullName>
    </submittedName>
</protein>
<evidence type="ECO:0000256" key="1">
    <source>
        <dbReference type="SAM" id="Phobius"/>
    </source>
</evidence>
<keyword evidence="3" id="KW-1185">Reference proteome</keyword>
<feature type="transmembrane region" description="Helical" evidence="1">
    <location>
        <begin position="185"/>
        <end position="204"/>
    </location>
</feature>
<dbReference type="EMBL" id="JAGPNK010000006">
    <property type="protein sequence ID" value="KAH7320172.1"/>
    <property type="molecule type" value="Genomic_DNA"/>
</dbReference>
<keyword evidence="1" id="KW-0812">Transmembrane</keyword>
<organism evidence="2 3">
    <name type="scientific">Stachybotrys elegans</name>
    <dbReference type="NCBI Taxonomy" id="80388"/>
    <lineage>
        <taxon>Eukaryota</taxon>
        <taxon>Fungi</taxon>
        <taxon>Dikarya</taxon>
        <taxon>Ascomycota</taxon>
        <taxon>Pezizomycotina</taxon>
        <taxon>Sordariomycetes</taxon>
        <taxon>Hypocreomycetidae</taxon>
        <taxon>Hypocreales</taxon>
        <taxon>Stachybotryaceae</taxon>
        <taxon>Stachybotrys</taxon>
    </lineage>
</organism>
<accession>A0A8K0ST61</accession>
<feature type="transmembrane region" description="Helical" evidence="1">
    <location>
        <begin position="122"/>
        <end position="143"/>
    </location>
</feature>
<sequence>MKFNLGTGSYHWVHRRWPRVSRKATLWLMPIELIGLIPLLVIFGIAQPDLYRTRMWQIGWDHRLNSNPAVILFAYANHTPQPNIPLIWSRTLTDFNVAISIVSLFFLLSKLIAFIMKVWWPVAATSINVALVVLYAVSVYGQVGRDHLDPRYPANAAWYFRYGCDFARPYGSYSSCRIAQSSLGVTLYMLVVYLLNLGFAAYAMKPNKDNDLMTDEDDDDYVPPGKETSNLEMQGMAGAMPFTPRTQAFHTLNRDLPLRQDAQRYT</sequence>
<dbReference type="Proteomes" id="UP000813444">
    <property type="component" value="Unassembled WGS sequence"/>
</dbReference>
<name>A0A8K0ST61_9HYPO</name>
<feature type="transmembrane region" description="Helical" evidence="1">
    <location>
        <begin position="95"/>
        <end position="115"/>
    </location>
</feature>
<keyword evidence="1" id="KW-1133">Transmembrane helix</keyword>
<keyword evidence="1" id="KW-0472">Membrane</keyword>
<gene>
    <name evidence="2" type="ORF">B0I35DRAFT_408876</name>
</gene>
<dbReference type="OrthoDB" id="5352400at2759"/>
<evidence type="ECO:0000313" key="3">
    <source>
        <dbReference type="Proteomes" id="UP000813444"/>
    </source>
</evidence>